<dbReference type="PANTHER" id="PTHR42852:SF6">
    <property type="entry name" value="THIOL:DISULFIDE INTERCHANGE PROTEIN DSBE"/>
    <property type="match status" value="1"/>
</dbReference>
<organism evidence="7 8">
    <name type="scientific">Alkalitalea saponilacus</name>
    <dbReference type="NCBI Taxonomy" id="889453"/>
    <lineage>
        <taxon>Bacteria</taxon>
        <taxon>Pseudomonadati</taxon>
        <taxon>Bacteroidota</taxon>
        <taxon>Bacteroidia</taxon>
        <taxon>Marinilabiliales</taxon>
        <taxon>Marinilabiliaceae</taxon>
        <taxon>Alkalitalea</taxon>
    </lineage>
</organism>
<gene>
    <name evidence="7" type="ORF">SAMN03080601_03180</name>
</gene>
<dbReference type="CDD" id="cd02966">
    <property type="entry name" value="TlpA_like_family"/>
    <property type="match status" value="1"/>
</dbReference>
<comment type="subcellular location">
    <subcellularLocation>
        <location evidence="1">Cell envelope</location>
    </subcellularLocation>
</comment>
<dbReference type="InterPro" id="IPR050553">
    <property type="entry name" value="Thioredoxin_ResA/DsbE_sf"/>
</dbReference>
<dbReference type="Proteomes" id="UP000191055">
    <property type="component" value="Unassembled WGS sequence"/>
</dbReference>
<dbReference type="AlphaFoldDB" id="A0A1T5HT74"/>
<dbReference type="GO" id="GO:0016491">
    <property type="term" value="F:oxidoreductase activity"/>
    <property type="evidence" value="ECO:0007669"/>
    <property type="project" value="InterPro"/>
</dbReference>
<dbReference type="STRING" id="889453.SAMN03080601_03180"/>
<evidence type="ECO:0000256" key="2">
    <source>
        <dbReference type="ARBA" id="ARBA00022748"/>
    </source>
</evidence>
<dbReference type="KEGG" id="asx:CDL62_07335"/>
<keyword evidence="3" id="KW-1015">Disulfide bond</keyword>
<evidence type="ECO:0000313" key="8">
    <source>
        <dbReference type="Proteomes" id="UP000191055"/>
    </source>
</evidence>
<dbReference type="PROSITE" id="PS51352">
    <property type="entry name" value="THIOREDOXIN_2"/>
    <property type="match status" value="1"/>
</dbReference>
<proteinExistence type="predicted"/>
<dbReference type="GO" id="GO:0017004">
    <property type="term" value="P:cytochrome complex assembly"/>
    <property type="evidence" value="ECO:0007669"/>
    <property type="project" value="UniProtKB-KW"/>
</dbReference>
<evidence type="ECO:0000256" key="3">
    <source>
        <dbReference type="ARBA" id="ARBA00023157"/>
    </source>
</evidence>
<name>A0A1T5HT74_9BACT</name>
<evidence type="ECO:0000256" key="5">
    <source>
        <dbReference type="SAM" id="Coils"/>
    </source>
</evidence>
<dbReference type="OrthoDB" id="6399635at2"/>
<dbReference type="InterPro" id="IPR036249">
    <property type="entry name" value="Thioredoxin-like_sf"/>
</dbReference>
<evidence type="ECO:0000256" key="4">
    <source>
        <dbReference type="ARBA" id="ARBA00023284"/>
    </source>
</evidence>
<protein>
    <recommendedName>
        <fullName evidence="6">Thioredoxin domain-containing protein</fullName>
    </recommendedName>
</protein>
<dbReference type="GO" id="GO:0030313">
    <property type="term" value="C:cell envelope"/>
    <property type="evidence" value="ECO:0007669"/>
    <property type="project" value="UniProtKB-SubCell"/>
</dbReference>
<dbReference type="InterPro" id="IPR000866">
    <property type="entry name" value="AhpC/TSA"/>
</dbReference>
<accession>A0A1T5HT74</accession>
<dbReference type="PROSITE" id="PS51257">
    <property type="entry name" value="PROKAR_LIPOPROTEIN"/>
    <property type="match status" value="1"/>
</dbReference>
<evidence type="ECO:0000256" key="1">
    <source>
        <dbReference type="ARBA" id="ARBA00004196"/>
    </source>
</evidence>
<feature type="domain" description="Thioredoxin" evidence="6">
    <location>
        <begin position="249"/>
        <end position="386"/>
    </location>
</feature>
<feature type="coiled-coil region" evidence="5">
    <location>
        <begin position="118"/>
        <end position="168"/>
    </location>
</feature>
<keyword evidence="2" id="KW-0201">Cytochrome c-type biogenesis</keyword>
<evidence type="ECO:0000259" key="6">
    <source>
        <dbReference type="PROSITE" id="PS51352"/>
    </source>
</evidence>
<evidence type="ECO:0000313" key="7">
    <source>
        <dbReference type="EMBL" id="SKC23895.1"/>
    </source>
</evidence>
<keyword evidence="8" id="KW-1185">Reference proteome</keyword>
<dbReference type="GO" id="GO:0016209">
    <property type="term" value="F:antioxidant activity"/>
    <property type="evidence" value="ECO:0007669"/>
    <property type="project" value="InterPro"/>
</dbReference>
<dbReference type="SUPFAM" id="SSF52833">
    <property type="entry name" value="Thioredoxin-like"/>
    <property type="match status" value="1"/>
</dbReference>
<dbReference type="Gene3D" id="3.40.30.10">
    <property type="entry name" value="Glutaredoxin"/>
    <property type="match status" value="1"/>
</dbReference>
<dbReference type="Pfam" id="PF00578">
    <property type="entry name" value="AhpC-TSA"/>
    <property type="match status" value="1"/>
</dbReference>
<reference evidence="7 8" key="1">
    <citation type="submission" date="2017-02" db="EMBL/GenBank/DDBJ databases">
        <authorList>
            <person name="Peterson S.W."/>
        </authorList>
    </citation>
    <scope>NUCLEOTIDE SEQUENCE [LARGE SCALE GENOMIC DNA]</scope>
    <source>
        <strain evidence="7 8">DSM 24412</strain>
    </source>
</reference>
<dbReference type="RefSeq" id="WP_079558848.1">
    <property type="nucleotide sequence ID" value="NZ_CP021904.1"/>
</dbReference>
<dbReference type="EMBL" id="FUYV01000023">
    <property type="protein sequence ID" value="SKC23895.1"/>
    <property type="molecule type" value="Genomic_DNA"/>
</dbReference>
<sequence>MRKLSIFLLIMVVLGSCARQDRFIIEGSVTEGAGETLYLYRMDLGGDVLIDSTVIGRNDQFTFRQNALFEPTFFKLSLTPSRFITLLGDSAEHINITASLSRFSRDYTVENSPGSEKVQILKRRITALRSEVDAIIDNFNDLPESQQAEELEAVSTRLTEEIDEYKKFIEAFVLENPRSFASYYALFLTFSDETLVMNILDRDDQRLFATIATSLNLIYPDSERVRHLYNMVLSVKAEERMARMIQELANEGRSYPELVLPDLDGNDVALSSLEGNVILVSFWGSWDETSVRENRNLKRLYSQYHHRGFEIYQVGLERSRVLWESAVVRDELPWISVSDLQFTNSYAAQVFNVQRVPANYLISREGELVGKDLFGTRLEERLREEL</sequence>
<dbReference type="PANTHER" id="PTHR42852">
    <property type="entry name" value="THIOL:DISULFIDE INTERCHANGE PROTEIN DSBE"/>
    <property type="match status" value="1"/>
</dbReference>
<keyword evidence="4" id="KW-0676">Redox-active center</keyword>
<dbReference type="InterPro" id="IPR013766">
    <property type="entry name" value="Thioredoxin_domain"/>
</dbReference>
<keyword evidence="5" id="KW-0175">Coiled coil</keyword>